<evidence type="ECO:0000256" key="1">
    <source>
        <dbReference type="SAM" id="Phobius"/>
    </source>
</evidence>
<accession>A0A9D2DW06</accession>
<name>A0A9D2DW06_9FIRM</name>
<organism evidence="2 3">
    <name type="scientific">Candidatus Gallimonas intestinigallinarum</name>
    <dbReference type="NCBI Taxonomy" id="2838604"/>
    <lineage>
        <taxon>Bacteria</taxon>
        <taxon>Bacillati</taxon>
        <taxon>Bacillota</taxon>
        <taxon>Clostridia</taxon>
        <taxon>Candidatus Gallimonas</taxon>
    </lineage>
</organism>
<comment type="caution">
    <text evidence="2">The sequence shown here is derived from an EMBL/GenBank/DDBJ whole genome shotgun (WGS) entry which is preliminary data.</text>
</comment>
<protein>
    <submittedName>
        <fullName evidence="2">Uncharacterized protein</fullName>
    </submittedName>
</protein>
<keyword evidence="1" id="KW-1133">Transmembrane helix</keyword>
<feature type="transmembrane region" description="Helical" evidence="1">
    <location>
        <begin position="121"/>
        <end position="145"/>
    </location>
</feature>
<gene>
    <name evidence="2" type="ORF">H9812_01215</name>
</gene>
<reference evidence="2" key="2">
    <citation type="submission" date="2021-04" db="EMBL/GenBank/DDBJ databases">
        <authorList>
            <person name="Gilroy R."/>
        </authorList>
    </citation>
    <scope>NUCLEOTIDE SEQUENCE</scope>
    <source>
        <strain evidence="2">CHK33-5263</strain>
    </source>
</reference>
<feature type="transmembrane region" description="Helical" evidence="1">
    <location>
        <begin position="61"/>
        <end position="82"/>
    </location>
</feature>
<dbReference type="EMBL" id="DXBS01000028">
    <property type="protein sequence ID" value="HIZ24086.1"/>
    <property type="molecule type" value="Genomic_DNA"/>
</dbReference>
<feature type="transmembrane region" description="Helical" evidence="1">
    <location>
        <begin position="28"/>
        <end position="49"/>
    </location>
</feature>
<reference evidence="2" key="1">
    <citation type="journal article" date="2021" name="PeerJ">
        <title>Extensive microbial diversity within the chicken gut microbiome revealed by metagenomics and culture.</title>
        <authorList>
            <person name="Gilroy R."/>
            <person name="Ravi A."/>
            <person name="Getino M."/>
            <person name="Pursley I."/>
            <person name="Horton D.L."/>
            <person name="Alikhan N.F."/>
            <person name="Baker D."/>
            <person name="Gharbi K."/>
            <person name="Hall N."/>
            <person name="Watson M."/>
            <person name="Adriaenssens E.M."/>
            <person name="Foster-Nyarko E."/>
            <person name="Jarju S."/>
            <person name="Secka A."/>
            <person name="Antonio M."/>
            <person name="Oren A."/>
            <person name="Chaudhuri R.R."/>
            <person name="La Ragione R."/>
            <person name="Hildebrand F."/>
            <person name="Pallen M.J."/>
        </authorList>
    </citation>
    <scope>NUCLEOTIDE SEQUENCE</scope>
    <source>
        <strain evidence="2">CHK33-5263</strain>
    </source>
</reference>
<evidence type="ECO:0000313" key="3">
    <source>
        <dbReference type="Proteomes" id="UP000824044"/>
    </source>
</evidence>
<proteinExistence type="predicted"/>
<dbReference type="AlphaFoldDB" id="A0A9D2DW06"/>
<feature type="transmembrane region" description="Helical" evidence="1">
    <location>
        <begin position="180"/>
        <end position="203"/>
    </location>
</feature>
<dbReference type="Proteomes" id="UP000824044">
    <property type="component" value="Unassembled WGS sequence"/>
</dbReference>
<keyword evidence="1" id="KW-0812">Transmembrane</keyword>
<evidence type="ECO:0000313" key="2">
    <source>
        <dbReference type="EMBL" id="HIZ24086.1"/>
    </source>
</evidence>
<sequence length="231" mass="25779">MLNELPKKEKPRKPTTKWRLFWRIQKECALRAVTPFMMYLFCSLIALAFQALSDETEVYEVVIGAACILLGAALNAPMGYLAGQKQYDSYLTGCIHRRNAIFGIQSGGDHKPEQEYRWWKGFLIGFYVGVPVIIMGIFAAIPATWASGETALVMVAGWAIFPIQWARNLMFPDWSGSYPAISGGYCMLMILLPILVTGISYIVGAAVEKKNKQNEEARSERVAEAGKAKKK</sequence>
<keyword evidence="1" id="KW-0472">Membrane</keyword>